<reference evidence="8 9" key="1">
    <citation type="submission" date="2017-01" db="EMBL/GenBank/DDBJ databases">
        <authorList>
            <person name="Mah S.A."/>
            <person name="Swanson W.J."/>
            <person name="Moy G.W."/>
            <person name="Vacquier V.D."/>
        </authorList>
    </citation>
    <scope>NUCLEOTIDE SEQUENCE [LARGE SCALE GENOMIC DNA]</scope>
    <source>
        <strain evidence="8 9">RU36E</strain>
    </source>
</reference>
<evidence type="ECO:0000256" key="3">
    <source>
        <dbReference type="ARBA" id="ARBA00022692"/>
    </source>
</evidence>
<feature type="transmembrane region" description="Helical" evidence="6">
    <location>
        <begin position="365"/>
        <end position="391"/>
    </location>
</feature>
<dbReference type="GO" id="GO:0005886">
    <property type="term" value="C:plasma membrane"/>
    <property type="evidence" value="ECO:0007669"/>
    <property type="project" value="UniProtKB-SubCell"/>
</dbReference>
<dbReference type="InterPro" id="IPR004869">
    <property type="entry name" value="MMPL_dom"/>
</dbReference>
<proteinExistence type="predicted"/>
<feature type="domain" description="SSD" evidence="7">
    <location>
        <begin position="659"/>
        <end position="776"/>
    </location>
</feature>
<evidence type="ECO:0000256" key="5">
    <source>
        <dbReference type="ARBA" id="ARBA00023136"/>
    </source>
</evidence>
<keyword evidence="2" id="KW-1003">Cell membrane</keyword>
<feature type="transmembrane region" description="Helical" evidence="6">
    <location>
        <begin position="265"/>
        <end position="287"/>
    </location>
</feature>
<dbReference type="AlphaFoldDB" id="A0A1N6NPQ8"/>
<evidence type="ECO:0000313" key="9">
    <source>
        <dbReference type="Proteomes" id="UP000185841"/>
    </source>
</evidence>
<keyword evidence="4 6" id="KW-1133">Transmembrane helix</keyword>
<dbReference type="PANTHER" id="PTHR33406">
    <property type="entry name" value="MEMBRANE PROTEIN MJ1562-RELATED"/>
    <property type="match status" value="1"/>
</dbReference>
<dbReference type="InterPro" id="IPR050545">
    <property type="entry name" value="Mycobact_MmpL"/>
</dbReference>
<comment type="subcellular location">
    <subcellularLocation>
        <location evidence="1">Cell membrane</location>
        <topology evidence="1">Multi-pass membrane protein</topology>
    </subcellularLocation>
</comment>
<dbReference type="Pfam" id="PF03176">
    <property type="entry name" value="MMPL"/>
    <property type="match status" value="1"/>
</dbReference>
<feature type="domain" description="SSD" evidence="7">
    <location>
        <begin position="231"/>
        <end position="390"/>
    </location>
</feature>
<dbReference type="PANTHER" id="PTHR33406:SF10">
    <property type="entry name" value="SSD DOMAIN-CONTAINING PROTEIN"/>
    <property type="match status" value="1"/>
</dbReference>
<dbReference type="Proteomes" id="UP000185841">
    <property type="component" value="Unassembled WGS sequence"/>
</dbReference>
<dbReference type="InterPro" id="IPR000731">
    <property type="entry name" value="SSD"/>
</dbReference>
<feature type="transmembrane region" description="Helical" evidence="6">
    <location>
        <begin position="649"/>
        <end position="667"/>
    </location>
</feature>
<evidence type="ECO:0000256" key="2">
    <source>
        <dbReference type="ARBA" id="ARBA00022475"/>
    </source>
</evidence>
<protein>
    <recommendedName>
        <fullName evidence="7">SSD domain-containing protein</fullName>
    </recommendedName>
</protein>
<evidence type="ECO:0000256" key="1">
    <source>
        <dbReference type="ARBA" id="ARBA00004651"/>
    </source>
</evidence>
<feature type="transmembrane region" description="Helical" evidence="6">
    <location>
        <begin position="411"/>
        <end position="440"/>
    </location>
</feature>
<dbReference type="SUPFAM" id="SSF82866">
    <property type="entry name" value="Multidrug efflux transporter AcrB transmembrane domain"/>
    <property type="match status" value="2"/>
</dbReference>
<sequence length="794" mass="87538">MLYVGIFTMLSSLVLQLERLFFRRRLATLLVMLLVTLVMAVFAVQLRMSAGFDKQLPQQHPFIKTFNQYRDVLFGANRLVVVLHAREGDIWNAPALTRLHDLTQAIFFMPGVDRTTVTSLWTPNTRAVQITEEGMKSEDVIGGDVTVDNLDEAAISGIRERTIVGGFVGSLVATDDSGAMVTAELAEVDPQTGQRLDYQAFSADLERDIRAKFSDEHFDIQIIGFAKQMGDISAGASSVVSFFALAFLLTAAAVFWYTRSWPLTMLPLVCSLTSVVWQFGTLTMLGYDLDPLAILVPFLVFAIGVSHGVQQVNFIAKEVCSGSDAMTAARRSFSGLFIPGTLALVTAFVGFATLIMVPIPMIRELAITASIGVVYKIVTNLIMLPVLASYLRFDPAYAVRLQRLQLKRDTLMIRIGCLAEPRYAFFGTIGCLILLAVAFWQSQGRHVGHVLPGAPELREDSRYNQDMASVVSRFSLGLDVFTVVVVTPEGGCYDPRVMHYLDRLTWYMANVPGVLSAQSLPLLSKLAASGVNEGSPKWAELPDHPSALGEAVHQVPESMRLFNENCTVLPLNLYLTDHKSSTLKRVVAAVEKYAQEHPRDGITLRLASGNAGIQAAADDVVESSELPMMLYVYLTIMALVFLVYRDWRAMIACCLPLTLATFLGYWFMKELDIGLTVATLPVMVLAVGIGVDYAFYIYSRLQQHLAEGLNISDAFRQALREVGVATLFTAVTLSIGVATWSFSPLKFQADMGQLLTFMFMVNMLMAITLLPAIAIILDHLIPRRGPVRAPRIAH</sequence>
<dbReference type="Gene3D" id="1.20.1640.10">
    <property type="entry name" value="Multidrug efflux transporter AcrB transmembrane domain"/>
    <property type="match status" value="2"/>
</dbReference>
<feature type="transmembrane region" description="Helical" evidence="6">
    <location>
        <begin position="239"/>
        <end position="258"/>
    </location>
</feature>
<feature type="transmembrane region" description="Helical" evidence="6">
    <location>
        <begin position="673"/>
        <end position="698"/>
    </location>
</feature>
<feature type="transmembrane region" description="Helical" evidence="6">
    <location>
        <begin position="719"/>
        <end position="742"/>
    </location>
</feature>
<name>A0A1N6NPQ8_AQUAC</name>
<dbReference type="EMBL" id="FTMP01000001">
    <property type="protein sequence ID" value="SIP93956.1"/>
    <property type="molecule type" value="Genomic_DNA"/>
</dbReference>
<accession>A0A1N6NPQ8</accession>
<organism evidence="8 9">
    <name type="scientific">Aquipseudomonas alcaligenes</name>
    <name type="common">Pseudomonas alcaligenes</name>
    <dbReference type="NCBI Taxonomy" id="43263"/>
    <lineage>
        <taxon>Bacteria</taxon>
        <taxon>Pseudomonadati</taxon>
        <taxon>Pseudomonadota</taxon>
        <taxon>Gammaproteobacteria</taxon>
        <taxon>Pseudomonadales</taxon>
        <taxon>Pseudomonadaceae</taxon>
        <taxon>Aquipseudomonas</taxon>
    </lineage>
</organism>
<keyword evidence="3 6" id="KW-0812">Transmembrane</keyword>
<evidence type="ECO:0000259" key="7">
    <source>
        <dbReference type="PROSITE" id="PS50156"/>
    </source>
</evidence>
<feature type="transmembrane region" description="Helical" evidence="6">
    <location>
        <begin position="293"/>
        <end position="316"/>
    </location>
</feature>
<evidence type="ECO:0000313" key="8">
    <source>
        <dbReference type="EMBL" id="SIP93956.1"/>
    </source>
</evidence>
<feature type="transmembrane region" description="Helical" evidence="6">
    <location>
        <begin position="626"/>
        <end position="644"/>
    </location>
</feature>
<evidence type="ECO:0000256" key="4">
    <source>
        <dbReference type="ARBA" id="ARBA00022989"/>
    </source>
</evidence>
<feature type="transmembrane region" description="Helical" evidence="6">
    <location>
        <begin position="754"/>
        <end position="781"/>
    </location>
</feature>
<keyword evidence="5 6" id="KW-0472">Membrane</keyword>
<dbReference type="PROSITE" id="PS50156">
    <property type="entry name" value="SSD"/>
    <property type="match status" value="2"/>
</dbReference>
<feature type="transmembrane region" description="Helical" evidence="6">
    <location>
        <begin position="336"/>
        <end position="359"/>
    </location>
</feature>
<evidence type="ECO:0000256" key="6">
    <source>
        <dbReference type="SAM" id="Phobius"/>
    </source>
</evidence>
<gene>
    <name evidence="8" type="ORF">SAMN05878282_101450</name>
</gene>